<organism evidence="2 3">
    <name type="scientific">Rugamonas rubra</name>
    <dbReference type="NCBI Taxonomy" id="758825"/>
    <lineage>
        <taxon>Bacteria</taxon>
        <taxon>Pseudomonadati</taxon>
        <taxon>Pseudomonadota</taxon>
        <taxon>Betaproteobacteria</taxon>
        <taxon>Burkholderiales</taxon>
        <taxon>Oxalobacteraceae</taxon>
        <taxon>Telluria group</taxon>
        <taxon>Rugamonas</taxon>
    </lineage>
</organism>
<name>A0A1I4UCG2_9BURK</name>
<evidence type="ECO:0000313" key="2">
    <source>
        <dbReference type="EMBL" id="SFM86510.1"/>
    </source>
</evidence>
<dbReference type="EMBL" id="FOTW01000040">
    <property type="protein sequence ID" value="SFM86510.1"/>
    <property type="molecule type" value="Genomic_DNA"/>
</dbReference>
<dbReference type="OrthoDB" id="8926376at2"/>
<protein>
    <submittedName>
        <fullName evidence="2">Uncharacterized protein</fullName>
    </submittedName>
</protein>
<sequence>MATTPTESKTDTSKPMQNDGKTRLPHERDETPEGRPAKPRDVMRQAAIDIAQGLVDTDRHGTPGVEKVRPAPAGQARPLPSGKRD</sequence>
<accession>A0A1I4UCG2</accession>
<proteinExistence type="predicted"/>
<dbReference type="Proteomes" id="UP000199470">
    <property type="component" value="Unassembled WGS sequence"/>
</dbReference>
<reference evidence="2 3" key="1">
    <citation type="submission" date="2016-10" db="EMBL/GenBank/DDBJ databases">
        <authorList>
            <person name="de Groot N.N."/>
        </authorList>
    </citation>
    <scope>NUCLEOTIDE SEQUENCE [LARGE SCALE GENOMIC DNA]</scope>
    <source>
        <strain evidence="2 3">ATCC 43154</strain>
    </source>
</reference>
<dbReference type="RefSeq" id="WP_093390995.1">
    <property type="nucleotide sequence ID" value="NZ_FOTW01000040.1"/>
</dbReference>
<dbReference type="AlphaFoldDB" id="A0A1I4UCG2"/>
<keyword evidence="3" id="KW-1185">Reference proteome</keyword>
<feature type="compositionally biased region" description="Basic and acidic residues" evidence="1">
    <location>
        <begin position="20"/>
        <end position="43"/>
    </location>
</feature>
<evidence type="ECO:0000256" key="1">
    <source>
        <dbReference type="SAM" id="MobiDB-lite"/>
    </source>
</evidence>
<gene>
    <name evidence="2" type="ORF">SAMN02982985_05586</name>
</gene>
<feature type="compositionally biased region" description="Basic and acidic residues" evidence="1">
    <location>
        <begin position="56"/>
        <end position="69"/>
    </location>
</feature>
<evidence type="ECO:0000313" key="3">
    <source>
        <dbReference type="Proteomes" id="UP000199470"/>
    </source>
</evidence>
<feature type="region of interest" description="Disordered" evidence="1">
    <location>
        <begin position="1"/>
        <end position="85"/>
    </location>
</feature>